<dbReference type="Proteomes" id="UP001350972">
    <property type="component" value="Chromosome"/>
</dbReference>
<dbReference type="InterPro" id="IPR035965">
    <property type="entry name" value="PAS-like_dom_sf"/>
</dbReference>
<dbReference type="InterPro" id="IPR050469">
    <property type="entry name" value="Diguanylate_Cyclase"/>
</dbReference>
<evidence type="ECO:0000256" key="3">
    <source>
        <dbReference type="ARBA" id="ARBA00012528"/>
    </source>
</evidence>
<evidence type="ECO:0000259" key="6">
    <source>
        <dbReference type="PROSITE" id="PS50887"/>
    </source>
</evidence>
<evidence type="ECO:0000313" key="9">
    <source>
        <dbReference type="Proteomes" id="UP000229713"/>
    </source>
</evidence>
<comment type="cofactor">
    <cofactor evidence="1">
        <name>Mg(2+)</name>
        <dbReference type="ChEBI" id="CHEBI:18420"/>
    </cofactor>
</comment>
<organism evidence="7 9">
    <name type="scientific">Raoultella ornithinolytica</name>
    <name type="common">Klebsiella ornithinolytica</name>
    <dbReference type="NCBI Taxonomy" id="54291"/>
    <lineage>
        <taxon>Bacteria</taxon>
        <taxon>Pseudomonadati</taxon>
        <taxon>Pseudomonadota</taxon>
        <taxon>Gammaproteobacteria</taxon>
        <taxon>Enterobacterales</taxon>
        <taxon>Enterobacteriaceae</taxon>
        <taxon>Klebsiella/Raoultella group</taxon>
        <taxon>Raoultella</taxon>
    </lineage>
</organism>
<name>A0A1Y6GLS9_RAOOR</name>
<dbReference type="GO" id="GO:0052621">
    <property type="term" value="F:diguanylate cyclase activity"/>
    <property type="evidence" value="ECO:0007669"/>
    <property type="project" value="UniProtKB-EC"/>
</dbReference>
<keyword evidence="8" id="KW-0548">Nucleotidyltransferase</keyword>
<gene>
    <name evidence="7" type="ORF">CFY86_13020</name>
    <name evidence="8" type="ORF">LM286_13670</name>
</gene>
<dbReference type="InterPro" id="IPR000160">
    <property type="entry name" value="GGDEF_dom"/>
</dbReference>
<dbReference type="EMBL" id="NKYI01000019">
    <property type="protein sequence ID" value="PIK84105.1"/>
    <property type="molecule type" value="Genomic_DNA"/>
</dbReference>
<dbReference type="SMART" id="SM00267">
    <property type="entry name" value="GGDEF"/>
    <property type="match status" value="1"/>
</dbReference>
<reference evidence="7 9" key="1">
    <citation type="submission" date="2017-07" db="EMBL/GenBank/DDBJ databases">
        <title>Raoultella ornithinolytica strain HH3 draft genome.</title>
        <authorList>
            <person name="Duceppe M.-O."/>
            <person name="Huang H."/>
            <person name="Phipps-Todd B."/>
        </authorList>
    </citation>
    <scope>NUCLEOTIDE SEQUENCE [LARGE SCALE GENOMIC DNA]</scope>
    <source>
        <strain evidence="7 9">HH3</strain>
    </source>
</reference>
<dbReference type="SMART" id="SM00091">
    <property type="entry name" value="PAS"/>
    <property type="match status" value="2"/>
</dbReference>
<evidence type="ECO:0000256" key="5">
    <source>
        <dbReference type="ARBA" id="ARBA00034247"/>
    </source>
</evidence>
<dbReference type="eggNOG" id="COG3706">
    <property type="taxonomic scope" value="Bacteria"/>
</dbReference>
<dbReference type="InterPro" id="IPR029787">
    <property type="entry name" value="Nucleotide_cyclase"/>
</dbReference>
<comment type="catalytic activity">
    <reaction evidence="5">
        <text>2 GTP = 3',3'-c-di-GMP + 2 diphosphate</text>
        <dbReference type="Rhea" id="RHEA:24898"/>
        <dbReference type="ChEBI" id="CHEBI:33019"/>
        <dbReference type="ChEBI" id="CHEBI:37565"/>
        <dbReference type="ChEBI" id="CHEBI:58805"/>
        <dbReference type="EC" id="2.7.7.65"/>
    </reaction>
</comment>
<dbReference type="InterPro" id="IPR000014">
    <property type="entry name" value="PAS"/>
</dbReference>
<dbReference type="CDD" id="cd00130">
    <property type="entry name" value="PAS"/>
    <property type="match status" value="1"/>
</dbReference>
<dbReference type="CDD" id="cd01949">
    <property type="entry name" value="GGDEF"/>
    <property type="match status" value="1"/>
</dbReference>
<keyword evidence="8" id="KW-0808">Transferase</keyword>
<dbReference type="Gene3D" id="3.30.70.270">
    <property type="match status" value="1"/>
</dbReference>
<dbReference type="GO" id="GO:0043709">
    <property type="term" value="P:cell adhesion involved in single-species biofilm formation"/>
    <property type="evidence" value="ECO:0007669"/>
    <property type="project" value="TreeGrafter"/>
</dbReference>
<keyword evidence="4" id="KW-0547">Nucleotide-binding</keyword>
<dbReference type="GO" id="GO:0005886">
    <property type="term" value="C:plasma membrane"/>
    <property type="evidence" value="ECO:0007669"/>
    <property type="project" value="TreeGrafter"/>
</dbReference>
<dbReference type="PROSITE" id="PS50887">
    <property type="entry name" value="GGDEF"/>
    <property type="match status" value="1"/>
</dbReference>
<dbReference type="PANTHER" id="PTHR45138:SF9">
    <property type="entry name" value="DIGUANYLATE CYCLASE DGCM-RELATED"/>
    <property type="match status" value="1"/>
</dbReference>
<dbReference type="FunFam" id="3.30.70.270:FF:000001">
    <property type="entry name" value="Diguanylate cyclase domain protein"/>
    <property type="match status" value="1"/>
</dbReference>
<feature type="domain" description="GGDEF" evidence="6">
    <location>
        <begin position="280"/>
        <end position="410"/>
    </location>
</feature>
<keyword evidence="4" id="KW-0342">GTP-binding</keyword>
<dbReference type="Gene3D" id="3.30.450.20">
    <property type="entry name" value="PAS domain"/>
    <property type="match status" value="1"/>
</dbReference>
<dbReference type="GO" id="GO:0005525">
    <property type="term" value="F:GTP binding"/>
    <property type="evidence" value="ECO:0007669"/>
    <property type="project" value="UniProtKB-KW"/>
</dbReference>
<keyword evidence="10" id="KW-1185">Reference proteome</keyword>
<evidence type="ECO:0000313" key="7">
    <source>
        <dbReference type="EMBL" id="PIK84105.1"/>
    </source>
</evidence>
<dbReference type="PaxDb" id="1286170-RORB6_06365"/>
<dbReference type="SUPFAM" id="SSF55073">
    <property type="entry name" value="Nucleotide cyclase"/>
    <property type="match status" value="1"/>
</dbReference>
<proteinExistence type="predicted"/>
<evidence type="ECO:0000256" key="2">
    <source>
        <dbReference type="ARBA" id="ARBA00004665"/>
    </source>
</evidence>
<dbReference type="Pfam" id="PF00990">
    <property type="entry name" value="GGDEF"/>
    <property type="match status" value="1"/>
</dbReference>
<sequence>MLLKELMIFDLLSTPVWVVHPFKEAVVYCNQASRTLSGAMSLDEMRKGTLSSCPERSLQNYLYYFKNIAEVFEVWTIQTPEGLSPVYCKTTLIKSAEYDTLILFEAAKILQQNDSFKALPAHPYKRRSNSFFSRFFMTSSAPMLLIDPEQDGRIIDANIAALRFYNYTADEMRTRHTWQINTLGRDVLPVMRSVASLPGGHKPLNFTHILSDGSLRYVQTYAGPVVLNHIRLMLCIVHDITEEVHLKEELEFAATHDPLTGLLNRREFYRIVDSSLFHSGGFCLLLVDVDNFKAINDSYGHQKGDEVLLAISRILESAAKIQDKIYRWGGEEFLLFLPGASIAPALAMAEAIRHAVSCYHLPEHAGTVTVSIGVAEHQEGEEIDQLFNRVDKALYAAKKEGRNQVKLHLVEKY</sequence>
<dbReference type="Pfam" id="PF08448">
    <property type="entry name" value="PAS_4"/>
    <property type="match status" value="1"/>
</dbReference>
<dbReference type="NCBIfam" id="TIGR00229">
    <property type="entry name" value="sensory_box"/>
    <property type="match status" value="1"/>
</dbReference>
<evidence type="ECO:0000256" key="1">
    <source>
        <dbReference type="ARBA" id="ARBA00001946"/>
    </source>
</evidence>
<evidence type="ECO:0000313" key="10">
    <source>
        <dbReference type="Proteomes" id="UP001350972"/>
    </source>
</evidence>
<dbReference type="NCBIfam" id="TIGR00254">
    <property type="entry name" value="GGDEF"/>
    <property type="match status" value="1"/>
</dbReference>
<dbReference type="Proteomes" id="UP000229713">
    <property type="component" value="Unassembled WGS sequence"/>
</dbReference>
<dbReference type="GeneID" id="93754211"/>
<dbReference type="AlphaFoldDB" id="A0A1Y6GLS9"/>
<comment type="pathway">
    <text evidence="2">Purine metabolism; 3',5'-cyclic di-GMP biosynthesis.</text>
</comment>
<dbReference type="RefSeq" id="WP_004861912.1">
    <property type="nucleotide sequence ID" value="NZ_ABIKMM020000002.1"/>
</dbReference>
<dbReference type="GO" id="GO:1902201">
    <property type="term" value="P:negative regulation of bacterial-type flagellum-dependent cell motility"/>
    <property type="evidence" value="ECO:0007669"/>
    <property type="project" value="TreeGrafter"/>
</dbReference>
<evidence type="ECO:0000313" key="8">
    <source>
        <dbReference type="EMBL" id="WWC09429.1"/>
    </source>
</evidence>
<dbReference type="PANTHER" id="PTHR45138">
    <property type="entry name" value="REGULATORY COMPONENTS OF SENSORY TRANSDUCTION SYSTEM"/>
    <property type="match status" value="1"/>
</dbReference>
<protein>
    <recommendedName>
        <fullName evidence="3">diguanylate cyclase</fullName>
        <ecNumber evidence="3">2.7.7.65</ecNumber>
    </recommendedName>
</protein>
<evidence type="ECO:0000256" key="4">
    <source>
        <dbReference type="ARBA" id="ARBA00023134"/>
    </source>
</evidence>
<dbReference type="EC" id="2.7.7.65" evidence="3"/>
<dbReference type="InterPro" id="IPR013656">
    <property type="entry name" value="PAS_4"/>
</dbReference>
<dbReference type="EMBL" id="CP145163">
    <property type="protein sequence ID" value="WWC09429.1"/>
    <property type="molecule type" value="Genomic_DNA"/>
</dbReference>
<dbReference type="SUPFAM" id="SSF55785">
    <property type="entry name" value="PYP-like sensor domain (PAS domain)"/>
    <property type="match status" value="1"/>
</dbReference>
<reference evidence="8 10" key="2">
    <citation type="submission" date="2024-02" db="EMBL/GenBank/DDBJ databases">
        <title>Tn5403 promotes plasmid rearrangements and degradation of the Klebsiella pneumoniae carbapenemase (KPC) transposon Tn4401.</title>
        <authorList>
            <person name="Sheppard A.E."/>
            <person name="Barry K.E."/>
            <person name="Parikh H.I."/>
            <person name="Vegesana K."/>
            <person name="Sebra R."/>
            <person name="George S."/>
            <person name="Sanderson N.D."/>
            <person name="Stoesser N."/>
            <person name="Eyre D.W."/>
            <person name="Crook D.W."/>
            <person name="Walker A.S."/>
            <person name="Mathers A.J."/>
        </authorList>
    </citation>
    <scope>NUCLEOTIDE SEQUENCE [LARGE SCALE GENOMIC DNA]</scope>
    <source>
        <strain evidence="8 10">CAV1921</strain>
    </source>
</reference>
<accession>A0A1Y6GLS9</accession>
<dbReference type="InterPro" id="IPR043128">
    <property type="entry name" value="Rev_trsase/Diguanyl_cyclase"/>
</dbReference>